<keyword evidence="9" id="KW-0675">Receptor</keyword>
<dbReference type="GO" id="GO:0004888">
    <property type="term" value="F:transmembrane signaling receptor activity"/>
    <property type="evidence" value="ECO:0007669"/>
    <property type="project" value="InterPro"/>
</dbReference>
<dbReference type="HOGENOM" id="CLU_329892_0_0_1"/>
<feature type="transmembrane region" description="Helical" evidence="5">
    <location>
        <begin position="555"/>
        <end position="578"/>
    </location>
</feature>
<dbReference type="FunFam" id="2.70.170.10:FF:000028">
    <property type="entry name" value="AcetylCholine Receptor"/>
    <property type="match status" value="1"/>
</dbReference>
<evidence type="ECO:0000259" key="7">
    <source>
        <dbReference type="Pfam" id="PF02931"/>
    </source>
</evidence>
<feature type="region of interest" description="Disordered" evidence="6">
    <location>
        <begin position="345"/>
        <end position="389"/>
    </location>
</feature>
<dbReference type="Gene3D" id="2.70.170.10">
    <property type="entry name" value="Neurotransmitter-gated ion-channel ligand-binding domain"/>
    <property type="match status" value="2"/>
</dbReference>
<accession>K1R4V3</accession>
<dbReference type="CDD" id="cd18989">
    <property type="entry name" value="LGIC_ECD_cation"/>
    <property type="match status" value="2"/>
</dbReference>
<feature type="transmembrane region" description="Helical" evidence="5">
    <location>
        <begin position="228"/>
        <end position="251"/>
    </location>
</feature>
<reference evidence="9" key="1">
    <citation type="journal article" date="2012" name="Nature">
        <title>The oyster genome reveals stress adaptation and complexity of shell formation.</title>
        <authorList>
            <person name="Zhang G."/>
            <person name="Fang X."/>
            <person name="Guo X."/>
            <person name="Li L."/>
            <person name="Luo R."/>
            <person name="Xu F."/>
            <person name="Yang P."/>
            <person name="Zhang L."/>
            <person name="Wang X."/>
            <person name="Qi H."/>
            <person name="Xiong Z."/>
            <person name="Que H."/>
            <person name="Xie Y."/>
            <person name="Holland P.W."/>
            <person name="Paps J."/>
            <person name="Zhu Y."/>
            <person name="Wu F."/>
            <person name="Chen Y."/>
            <person name="Wang J."/>
            <person name="Peng C."/>
            <person name="Meng J."/>
            <person name="Yang L."/>
            <person name="Liu J."/>
            <person name="Wen B."/>
            <person name="Zhang N."/>
            <person name="Huang Z."/>
            <person name="Zhu Q."/>
            <person name="Feng Y."/>
            <person name="Mount A."/>
            <person name="Hedgecock D."/>
            <person name="Xu Z."/>
            <person name="Liu Y."/>
            <person name="Domazet-Loso T."/>
            <person name="Du Y."/>
            <person name="Sun X."/>
            <person name="Zhang S."/>
            <person name="Liu B."/>
            <person name="Cheng P."/>
            <person name="Jiang X."/>
            <person name="Li J."/>
            <person name="Fan D."/>
            <person name="Wang W."/>
            <person name="Fu W."/>
            <person name="Wang T."/>
            <person name="Wang B."/>
            <person name="Zhang J."/>
            <person name="Peng Z."/>
            <person name="Li Y."/>
            <person name="Li N."/>
            <person name="Wang J."/>
            <person name="Chen M."/>
            <person name="He Y."/>
            <person name="Tan F."/>
            <person name="Song X."/>
            <person name="Zheng Q."/>
            <person name="Huang R."/>
            <person name="Yang H."/>
            <person name="Du X."/>
            <person name="Chen L."/>
            <person name="Yang M."/>
            <person name="Gaffney P.M."/>
            <person name="Wang S."/>
            <person name="Luo L."/>
            <person name="She Z."/>
            <person name="Ming Y."/>
            <person name="Huang W."/>
            <person name="Zhang S."/>
            <person name="Huang B."/>
            <person name="Zhang Y."/>
            <person name="Qu T."/>
            <person name="Ni P."/>
            <person name="Miao G."/>
            <person name="Wang J."/>
            <person name="Wang Q."/>
            <person name="Steinberg C.E."/>
            <person name="Wang H."/>
            <person name="Li N."/>
            <person name="Qian L."/>
            <person name="Zhang G."/>
            <person name="Li Y."/>
            <person name="Yang H."/>
            <person name="Liu X."/>
            <person name="Wang J."/>
            <person name="Yin Y."/>
            <person name="Wang J."/>
        </authorList>
    </citation>
    <scope>NUCLEOTIDE SEQUENCE [LARGE SCALE GENOMIC DNA]</scope>
    <source>
        <strain evidence="9">05x7-T-G4-1.051#20</strain>
    </source>
</reference>
<dbReference type="PROSITE" id="PS00236">
    <property type="entry name" value="NEUROTR_ION_CHANNEL"/>
    <property type="match status" value="2"/>
</dbReference>
<feature type="compositionally biased region" description="Acidic residues" evidence="6">
    <location>
        <begin position="722"/>
        <end position="745"/>
    </location>
</feature>
<dbReference type="AlphaFoldDB" id="K1R4V3"/>
<feature type="compositionally biased region" description="Basic and acidic residues" evidence="6">
    <location>
        <begin position="371"/>
        <end position="384"/>
    </location>
</feature>
<comment type="similarity">
    <text evidence="5">Belongs to the ligand-gated ion channel (TC 1.A.9) family.</text>
</comment>
<keyword evidence="5" id="KW-0406">Ion transport</keyword>
<dbReference type="InterPro" id="IPR018000">
    <property type="entry name" value="Neurotransmitter_ion_chnl_CS"/>
</dbReference>
<gene>
    <name evidence="9" type="ORF">CGI_10011840</name>
</gene>
<evidence type="ECO:0000256" key="4">
    <source>
        <dbReference type="ARBA" id="ARBA00023136"/>
    </source>
</evidence>
<dbReference type="GO" id="GO:0005230">
    <property type="term" value="F:extracellular ligand-gated monoatomic ion channel activity"/>
    <property type="evidence" value="ECO:0007669"/>
    <property type="project" value="InterPro"/>
</dbReference>
<dbReference type="InterPro" id="IPR036719">
    <property type="entry name" value="Neuro-gated_channel_TM_sf"/>
</dbReference>
<feature type="transmembrane region" description="Helical" evidence="5">
    <location>
        <begin position="584"/>
        <end position="602"/>
    </location>
</feature>
<keyword evidence="3 5" id="KW-1133">Transmembrane helix</keyword>
<evidence type="ECO:0000256" key="3">
    <source>
        <dbReference type="ARBA" id="ARBA00022989"/>
    </source>
</evidence>
<dbReference type="Gene3D" id="1.20.58.390">
    <property type="entry name" value="Neurotransmitter-gated ion-channel transmembrane domain"/>
    <property type="match status" value="2"/>
</dbReference>
<feature type="compositionally biased region" description="Acidic residues" evidence="6">
    <location>
        <begin position="353"/>
        <end position="364"/>
    </location>
</feature>
<keyword evidence="5" id="KW-0813">Transport</keyword>
<evidence type="ECO:0000256" key="6">
    <source>
        <dbReference type="SAM" id="MobiDB-lite"/>
    </source>
</evidence>
<dbReference type="SUPFAM" id="SSF90112">
    <property type="entry name" value="Neurotransmitter-gated ion-channel transmembrane pore"/>
    <property type="match status" value="2"/>
</dbReference>
<feature type="transmembrane region" description="Helical" evidence="5">
    <location>
        <begin position="257"/>
        <end position="276"/>
    </location>
</feature>
<keyword evidence="4 5" id="KW-0472">Membrane</keyword>
<dbReference type="CDD" id="cd19051">
    <property type="entry name" value="LGIC_TM_cation"/>
    <property type="match status" value="2"/>
</dbReference>
<dbReference type="InterPro" id="IPR036734">
    <property type="entry name" value="Neur_chan_lig-bd_sf"/>
</dbReference>
<dbReference type="PANTHER" id="PTHR18945">
    <property type="entry name" value="NEUROTRANSMITTER GATED ION CHANNEL"/>
    <property type="match status" value="1"/>
</dbReference>
<dbReference type="InterPro" id="IPR006201">
    <property type="entry name" value="Neur_channel"/>
</dbReference>
<comment type="subcellular location">
    <subcellularLocation>
        <location evidence="1">Membrane</location>
        <topology evidence="1">Multi-pass membrane protein</topology>
    </subcellularLocation>
</comment>
<feature type="region of interest" description="Disordered" evidence="6">
    <location>
        <begin position="713"/>
        <end position="745"/>
    </location>
</feature>
<feature type="transmembrane region" description="Helical" evidence="5">
    <location>
        <begin position="614"/>
        <end position="641"/>
    </location>
</feature>
<keyword evidence="5" id="KW-0732">Signal</keyword>
<proteinExistence type="inferred from homology"/>
<dbReference type="SUPFAM" id="SSF63712">
    <property type="entry name" value="Nicotinic receptor ligand binding domain-like"/>
    <property type="match status" value="2"/>
</dbReference>
<dbReference type="PRINTS" id="PR00252">
    <property type="entry name" value="NRIONCHANNEL"/>
</dbReference>
<feature type="transmembrane region" description="Helical" evidence="5">
    <location>
        <begin position="750"/>
        <end position="772"/>
    </location>
</feature>
<evidence type="ECO:0000256" key="1">
    <source>
        <dbReference type="ARBA" id="ARBA00004141"/>
    </source>
</evidence>
<organism evidence="9">
    <name type="scientific">Magallana gigas</name>
    <name type="common">Pacific oyster</name>
    <name type="synonym">Crassostrea gigas</name>
    <dbReference type="NCBI Taxonomy" id="29159"/>
    <lineage>
        <taxon>Eukaryota</taxon>
        <taxon>Metazoa</taxon>
        <taxon>Spiralia</taxon>
        <taxon>Lophotrochozoa</taxon>
        <taxon>Mollusca</taxon>
        <taxon>Bivalvia</taxon>
        <taxon>Autobranchia</taxon>
        <taxon>Pteriomorphia</taxon>
        <taxon>Ostreida</taxon>
        <taxon>Ostreoidea</taxon>
        <taxon>Ostreidae</taxon>
        <taxon>Magallana</taxon>
    </lineage>
</organism>
<dbReference type="GO" id="GO:0016020">
    <property type="term" value="C:membrane"/>
    <property type="evidence" value="ECO:0007669"/>
    <property type="project" value="UniProtKB-SubCell"/>
</dbReference>
<feature type="transmembrane region" description="Helical" evidence="5">
    <location>
        <begin position="406"/>
        <end position="424"/>
    </location>
</feature>
<feature type="signal peptide" evidence="5">
    <location>
        <begin position="1"/>
        <end position="20"/>
    </location>
</feature>
<dbReference type="InterPro" id="IPR006029">
    <property type="entry name" value="Neurotrans-gated_channel_TM"/>
</dbReference>
<feature type="domain" description="Neurotransmitter-gated ion-channel ligand-binding" evidence="7">
    <location>
        <begin position="425"/>
        <end position="552"/>
    </location>
</feature>
<evidence type="ECO:0000313" key="9">
    <source>
        <dbReference type="EMBL" id="EKC28966.1"/>
    </source>
</evidence>
<feature type="domain" description="Neurotransmitter-gated ion-channel ligand-binding" evidence="7">
    <location>
        <begin position="35"/>
        <end position="225"/>
    </location>
</feature>
<feature type="domain" description="Neurotransmitter-gated ion-channel transmembrane" evidence="8">
    <location>
        <begin position="560"/>
        <end position="769"/>
    </location>
</feature>
<comment type="caution">
    <text evidence="5">Lacks conserved residue(s) required for the propagation of feature annotation.</text>
</comment>
<dbReference type="EMBL" id="JH817687">
    <property type="protein sequence ID" value="EKC28966.1"/>
    <property type="molecule type" value="Genomic_DNA"/>
</dbReference>
<dbReference type="InterPro" id="IPR006202">
    <property type="entry name" value="Neur_chan_lig-bd"/>
</dbReference>
<feature type="region of interest" description="Disordered" evidence="6">
    <location>
        <begin position="672"/>
        <end position="693"/>
    </location>
</feature>
<dbReference type="Pfam" id="PF02931">
    <property type="entry name" value="Neur_chan_LBD"/>
    <property type="match status" value="2"/>
</dbReference>
<protein>
    <submittedName>
        <fullName evidence="9">Acetylcholine receptor subunit alpha</fullName>
    </submittedName>
</protein>
<keyword evidence="5" id="KW-0407">Ion channel</keyword>
<evidence type="ECO:0000259" key="8">
    <source>
        <dbReference type="Pfam" id="PF02932"/>
    </source>
</evidence>
<feature type="domain" description="Neurotransmitter-gated ion-channel transmembrane" evidence="8">
    <location>
        <begin position="232"/>
        <end position="374"/>
    </location>
</feature>
<sequence length="780" mass="88292">MADKWLSVLIAVSFLCFVSANTPEKFRTWLKAEPFKSYNRRIFPRLIQTENVTVTIKYYLIAITGFDEISGQMDTVGYMKVNWNTELLTWNSTDIPGITLPQDNFWLPSLVVANSVTSLFEVGHPSYPVRIENNGDCEWTVGIVAKTACAVDVSYYPFDIQTCKVTLNPWGFTDNQIYLTSNQESIDLTHYMENVQWELSNSTIETKSVSSTSFLHFTIVMKRRPGYFVINIVIPILILGLLNGMVFILPVDSGERVGFAITAFLTFAVFLTMVSANLPRAAEPMSLLCYFLTLMLVLSALSCVITIMTLRVYHQDEDTVVPKWLRHVVSFLNFEKFKKWCCSSKKSKNSVGADDDSDDDDFDENALPVKKGFDDNKSETSSEETKEEEDDTLHITWRKVGKTLDMFFFGLFVLGTCVIAAFFLDEVWKPPITVFNSVTALNAIGDPNYYVRIHVLDSGAKADMEWFPGIVTRTACNVDVSNYPWDIQQCTVDFTSWGYHPEEIDFNLTSNQVDTSKFQGSDIWEIKSSAVSHEVIGNSSFAKYTLQLARKPNFFLIYLVLPIELLSLLNVVVFILPADSGERVGYSVTAFLTFAVYVTIVSDNLPKTSSPMSIFAYFMITMLMISAFICFVTIMSLRAYIRDTEDPVPRWVIRAIGIAYCRCCCSKKKEKDEGEEETATKRPPTPRNRVIKVDTDNSKGRWAKLKEQTLPKNRVSPTKMEEIEDVSDDDFSSDSESDEEEEMEWSEVGAAIDVVCICTFLFMIVMASVAFLTPLATSRM</sequence>
<dbReference type="InterPro" id="IPR038050">
    <property type="entry name" value="Neuro_actylchol_rec"/>
</dbReference>
<evidence type="ECO:0000256" key="5">
    <source>
        <dbReference type="RuleBase" id="RU000687"/>
    </source>
</evidence>
<dbReference type="Pfam" id="PF02932">
    <property type="entry name" value="Neur_chan_memb"/>
    <property type="match status" value="2"/>
</dbReference>
<feature type="chain" id="PRO_5036530362" evidence="5">
    <location>
        <begin position="21"/>
        <end position="780"/>
    </location>
</feature>
<keyword evidence="2 5" id="KW-0812">Transmembrane</keyword>
<name>K1R4V3_MAGGI</name>
<evidence type="ECO:0000256" key="2">
    <source>
        <dbReference type="ARBA" id="ARBA00022692"/>
    </source>
</evidence>
<feature type="transmembrane region" description="Helical" evidence="5">
    <location>
        <begin position="288"/>
        <end position="313"/>
    </location>
</feature>
<dbReference type="InParanoid" id="K1R4V3"/>